<evidence type="ECO:0000313" key="1">
    <source>
        <dbReference type="EMBL" id="GBP94408.1"/>
    </source>
</evidence>
<comment type="caution">
    <text evidence="1">The sequence shown here is derived from an EMBL/GenBank/DDBJ whole genome shotgun (WGS) entry which is preliminary data.</text>
</comment>
<evidence type="ECO:0000313" key="2">
    <source>
        <dbReference type="Proteomes" id="UP000299102"/>
    </source>
</evidence>
<dbReference type="AlphaFoldDB" id="A0A4C2A2X4"/>
<keyword evidence="2" id="KW-1185">Reference proteome</keyword>
<sequence>MVEDVTVKNLHDGGRALCGYRTEDRHLAKRTASWVSNYHFTYRYVEGLLKINNSKSTPFNNEKKRTSTLQQYLCTVENEPTRRADVERACSDKKKQENISQESLGGSCLLPQALRFNMPYIFTCIHCNSSYIPAKLFLILFRTAFVQAVPSISLLYVTAGGGGLCRCWRITLPVTRITRGDWGAFVDNFNTHRPWGCGRLHVPNESV</sequence>
<protein>
    <submittedName>
        <fullName evidence="1">Uncharacterized protein</fullName>
    </submittedName>
</protein>
<proteinExistence type="predicted"/>
<name>A0A4C2A2X4_EUMVA</name>
<organism evidence="1 2">
    <name type="scientific">Eumeta variegata</name>
    <name type="common">Bagworm moth</name>
    <name type="synonym">Eumeta japonica</name>
    <dbReference type="NCBI Taxonomy" id="151549"/>
    <lineage>
        <taxon>Eukaryota</taxon>
        <taxon>Metazoa</taxon>
        <taxon>Ecdysozoa</taxon>
        <taxon>Arthropoda</taxon>
        <taxon>Hexapoda</taxon>
        <taxon>Insecta</taxon>
        <taxon>Pterygota</taxon>
        <taxon>Neoptera</taxon>
        <taxon>Endopterygota</taxon>
        <taxon>Lepidoptera</taxon>
        <taxon>Glossata</taxon>
        <taxon>Ditrysia</taxon>
        <taxon>Tineoidea</taxon>
        <taxon>Psychidae</taxon>
        <taxon>Oiketicinae</taxon>
        <taxon>Eumeta</taxon>
    </lineage>
</organism>
<dbReference type="EMBL" id="BGZK01002500">
    <property type="protein sequence ID" value="GBP94408.1"/>
    <property type="molecule type" value="Genomic_DNA"/>
</dbReference>
<accession>A0A4C2A2X4</accession>
<reference evidence="1 2" key="1">
    <citation type="journal article" date="2019" name="Commun. Biol.">
        <title>The bagworm genome reveals a unique fibroin gene that provides high tensile strength.</title>
        <authorList>
            <person name="Kono N."/>
            <person name="Nakamura H."/>
            <person name="Ohtoshi R."/>
            <person name="Tomita M."/>
            <person name="Numata K."/>
            <person name="Arakawa K."/>
        </authorList>
    </citation>
    <scope>NUCLEOTIDE SEQUENCE [LARGE SCALE GENOMIC DNA]</scope>
</reference>
<gene>
    <name evidence="1" type="ORF">EVAR_96656_1</name>
</gene>
<dbReference type="Proteomes" id="UP000299102">
    <property type="component" value="Unassembled WGS sequence"/>
</dbReference>